<evidence type="ECO:0000256" key="1">
    <source>
        <dbReference type="ARBA" id="ARBA00008626"/>
    </source>
</evidence>
<dbReference type="Pfam" id="PF03660">
    <property type="entry name" value="PHF5"/>
    <property type="match status" value="1"/>
</dbReference>
<accession>A0AAV0LIN0</accession>
<comment type="similarity">
    <text evidence="1">Belongs to the PHF5 family.</text>
</comment>
<dbReference type="PANTHER" id="PTHR13120">
    <property type="entry name" value="PHD FINGER-LIKE DOMAIN-CONTAINING PROTEIN 5A"/>
    <property type="match status" value="1"/>
</dbReference>
<keyword evidence="3" id="KW-1185">Reference proteome</keyword>
<organism evidence="2 3">
    <name type="scientific">Linum tenue</name>
    <dbReference type="NCBI Taxonomy" id="586396"/>
    <lineage>
        <taxon>Eukaryota</taxon>
        <taxon>Viridiplantae</taxon>
        <taxon>Streptophyta</taxon>
        <taxon>Embryophyta</taxon>
        <taxon>Tracheophyta</taxon>
        <taxon>Spermatophyta</taxon>
        <taxon>Magnoliopsida</taxon>
        <taxon>eudicotyledons</taxon>
        <taxon>Gunneridae</taxon>
        <taxon>Pentapetalae</taxon>
        <taxon>rosids</taxon>
        <taxon>fabids</taxon>
        <taxon>Malpighiales</taxon>
        <taxon>Linaceae</taxon>
        <taxon>Linum</taxon>
    </lineage>
</organism>
<name>A0AAV0LIN0_9ROSI</name>
<protein>
    <submittedName>
        <fullName evidence="2">Uncharacterized protein</fullName>
    </submittedName>
</protein>
<sequence length="176" mass="20343">MDKHHPDLIMCRKQPGIAIGRLCEKCDGKCVICGASGHILCVLLQRVHSTGERHCRRPLQAQLPVQQILPRHRHRRVRIACVLRHARVERRQMGVHRALQLHLVGLVRVDAQHHVLPADEVELRRLVLEPCNSQNVPHFVPVQLCIHDREQKKLRSRTEQEILNSKNSDFLKLGIF</sequence>
<dbReference type="EMBL" id="CAMGYJ010000006">
    <property type="protein sequence ID" value="CAI0434122.1"/>
    <property type="molecule type" value="Genomic_DNA"/>
</dbReference>
<dbReference type="Proteomes" id="UP001154282">
    <property type="component" value="Unassembled WGS sequence"/>
</dbReference>
<reference evidence="2" key="1">
    <citation type="submission" date="2022-08" db="EMBL/GenBank/DDBJ databases">
        <authorList>
            <person name="Gutierrez-Valencia J."/>
        </authorList>
    </citation>
    <scope>NUCLEOTIDE SEQUENCE</scope>
</reference>
<dbReference type="AlphaFoldDB" id="A0AAV0LIN0"/>
<dbReference type="InterPro" id="IPR005345">
    <property type="entry name" value="PHF5"/>
</dbReference>
<comment type="caution">
    <text evidence="2">The sequence shown here is derived from an EMBL/GenBank/DDBJ whole genome shotgun (WGS) entry which is preliminary data.</text>
</comment>
<evidence type="ECO:0000313" key="3">
    <source>
        <dbReference type="Proteomes" id="UP001154282"/>
    </source>
</evidence>
<evidence type="ECO:0000313" key="2">
    <source>
        <dbReference type="EMBL" id="CAI0434122.1"/>
    </source>
</evidence>
<gene>
    <name evidence="2" type="ORF">LITE_LOCUS24152</name>
</gene>
<proteinExistence type="inferred from homology"/>
<dbReference type="GO" id="GO:0000398">
    <property type="term" value="P:mRNA splicing, via spliceosome"/>
    <property type="evidence" value="ECO:0007669"/>
    <property type="project" value="InterPro"/>
</dbReference>